<evidence type="ECO:0000256" key="11">
    <source>
        <dbReference type="ARBA" id="ARBA00040510"/>
    </source>
</evidence>
<dbReference type="Proteomes" id="UP000695026">
    <property type="component" value="Unplaced"/>
</dbReference>
<dbReference type="OMA" id="TEPWAFS"/>
<sequence length="424" mass="46179">MFPAAAWLLLLVAPGPPWATGARIQETEEGDASKLGPCFQGSAVEAGGLNLGQRWGDPSPTATLHIDLQTVTSAASSFDFRTFDPEGVIFYGDTNPGVDWFILALRRGKPEMQIHNTLINITVSGGRRLDDGQWHRILVKNEGHGVMLEVDGEDHLTLSHVSHPIVNRPTPQMRIGVGGMLISLHELLVPLNPALDGCMRRWDWLNKSLEWREGASLEDRDAKVCFASIQRGSLFRGNGQAVFALSGLPTDPTPANGSWVLSLQLQIRAAPQLSTLLAVSTLKQSLLLRLALRHTDLTAELGNKTVLLVPLPEGGCLDTPLLLRISSSSFTLRLGDTEISKPTPKSDFESLQRTWLSRVGSLAIGGPSGEEKSEEANFFQGCLSSIRVQGRELDLDDAQYRTNSIWAHSCPGSHQGKVNRDDGH</sequence>
<dbReference type="GO" id="GO:0005576">
    <property type="term" value="C:extracellular region"/>
    <property type="evidence" value="ECO:0007669"/>
    <property type="project" value="UniProtKB-SubCell"/>
</dbReference>
<dbReference type="Pfam" id="PF00054">
    <property type="entry name" value="Laminin_G_1"/>
    <property type="match status" value="1"/>
</dbReference>
<evidence type="ECO:0000256" key="12">
    <source>
        <dbReference type="PROSITE-ProRule" id="PRU00122"/>
    </source>
</evidence>
<name>A0A9F5MVA7_PYTBI</name>
<keyword evidence="3" id="KW-0964">Secreted</keyword>
<dbReference type="KEGG" id="pbi:103062556"/>
<dbReference type="AlphaFoldDB" id="A0A9F5MVA7"/>
<feature type="disulfide bond" evidence="12">
    <location>
        <begin position="198"/>
        <end position="225"/>
    </location>
</feature>
<keyword evidence="9" id="KW-0325">Glycoprotein</keyword>
<evidence type="ECO:0000259" key="14">
    <source>
        <dbReference type="PROSITE" id="PS50025"/>
    </source>
</evidence>
<evidence type="ECO:0000313" key="16">
    <source>
        <dbReference type="RefSeq" id="XP_025025656.1"/>
    </source>
</evidence>
<accession>A0A9F5MVA7</accession>
<evidence type="ECO:0000256" key="10">
    <source>
        <dbReference type="ARBA" id="ARBA00037620"/>
    </source>
</evidence>
<evidence type="ECO:0000256" key="5">
    <source>
        <dbReference type="ARBA" id="ARBA00022729"/>
    </source>
</evidence>
<evidence type="ECO:0000256" key="3">
    <source>
        <dbReference type="ARBA" id="ARBA00022525"/>
    </source>
</evidence>
<evidence type="ECO:0000256" key="2">
    <source>
        <dbReference type="ARBA" id="ARBA00011738"/>
    </source>
</evidence>
<feature type="signal peptide" evidence="13">
    <location>
        <begin position="1"/>
        <end position="21"/>
    </location>
</feature>
<evidence type="ECO:0000256" key="6">
    <source>
        <dbReference type="ARBA" id="ARBA00022737"/>
    </source>
</evidence>
<dbReference type="InterPro" id="IPR001791">
    <property type="entry name" value="Laminin_G"/>
</dbReference>
<dbReference type="PROSITE" id="PS50025">
    <property type="entry name" value="LAM_G_DOMAIN"/>
    <property type="match status" value="1"/>
</dbReference>
<dbReference type="CTD" id="6462"/>
<dbReference type="SMART" id="SM00282">
    <property type="entry name" value="LamG"/>
    <property type="match status" value="1"/>
</dbReference>
<organism evidence="15 16">
    <name type="scientific">Python bivittatus</name>
    <name type="common">Burmese python</name>
    <name type="synonym">Python molurus bivittatus</name>
    <dbReference type="NCBI Taxonomy" id="176946"/>
    <lineage>
        <taxon>Eukaryota</taxon>
        <taxon>Metazoa</taxon>
        <taxon>Chordata</taxon>
        <taxon>Craniata</taxon>
        <taxon>Vertebrata</taxon>
        <taxon>Euteleostomi</taxon>
        <taxon>Lepidosauria</taxon>
        <taxon>Squamata</taxon>
        <taxon>Bifurcata</taxon>
        <taxon>Unidentata</taxon>
        <taxon>Episquamata</taxon>
        <taxon>Toxicofera</taxon>
        <taxon>Serpentes</taxon>
        <taxon>Henophidia</taxon>
        <taxon>Pythonidae</taxon>
        <taxon>Python</taxon>
    </lineage>
</organism>
<dbReference type="PANTHER" id="PTHR24040:SF3">
    <property type="entry name" value="SEX HORMONE-BINDING GLOBULIN"/>
    <property type="match status" value="1"/>
</dbReference>
<keyword evidence="5 13" id="KW-0732">Signal</keyword>
<dbReference type="Gene3D" id="2.60.120.200">
    <property type="match status" value="2"/>
</dbReference>
<comment type="subcellular location">
    <subcellularLocation>
        <location evidence="1">Secreted</location>
    </subcellularLocation>
</comment>
<evidence type="ECO:0000256" key="4">
    <source>
        <dbReference type="ARBA" id="ARBA00022665"/>
    </source>
</evidence>
<evidence type="ECO:0000256" key="7">
    <source>
        <dbReference type="ARBA" id="ARBA00023121"/>
    </source>
</evidence>
<feature type="domain" description="Laminin G" evidence="14">
    <location>
        <begin position="50"/>
        <end position="225"/>
    </location>
</feature>
<dbReference type="RefSeq" id="XP_025025656.1">
    <property type="nucleotide sequence ID" value="XM_025169888.1"/>
</dbReference>
<comment type="subunit">
    <text evidence="2">Homodimer.</text>
</comment>
<feature type="chain" id="PRO_5039886118" description="Sex hormone-binding globulin" evidence="13">
    <location>
        <begin position="22"/>
        <end position="424"/>
    </location>
</feature>
<gene>
    <name evidence="16" type="primary">SHBG</name>
</gene>
<evidence type="ECO:0000256" key="13">
    <source>
        <dbReference type="SAM" id="SignalP"/>
    </source>
</evidence>
<dbReference type="GO" id="GO:0005496">
    <property type="term" value="F:steroid binding"/>
    <property type="evidence" value="ECO:0007669"/>
    <property type="project" value="UniProtKB-KW"/>
</dbReference>
<dbReference type="FunFam" id="2.60.120.200:FF:000107">
    <property type="entry name" value="Sex hormone-binding globulin"/>
    <property type="match status" value="1"/>
</dbReference>
<protein>
    <recommendedName>
        <fullName evidence="11">Sex hormone-binding globulin</fullName>
    </recommendedName>
</protein>
<dbReference type="SUPFAM" id="SSF49899">
    <property type="entry name" value="Concanavalin A-like lectins/glucanases"/>
    <property type="match status" value="2"/>
</dbReference>
<keyword evidence="4" id="KW-0754">Steroid-binding</keyword>
<evidence type="ECO:0000313" key="15">
    <source>
        <dbReference type="Proteomes" id="UP000695026"/>
    </source>
</evidence>
<keyword evidence="8 12" id="KW-1015">Disulfide bond</keyword>
<dbReference type="OrthoDB" id="6275838at2759"/>
<dbReference type="PANTHER" id="PTHR24040">
    <property type="entry name" value="LAMININ G-LIKE DOMAIN-CONTAINING PROTEIN"/>
    <property type="match status" value="1"/>
</dbReference>
<evidence type="ECO:0000256" key="9">
    <source>
        <dbReference type="ARBA" id="ARBA00023180"/>
    </source>
</evidence>
<evidence type="ECO:0000256" key="1">
    <source>
        <dbReference type="ARBA" id="ARBA00004613"/>
    </source>
</evidence>
<dbReference type="CDD" id="cd00110">
    <property type="entry name" value="LamG"/>
    <property type="match status" value="1"/>
</dbReference>
<comment type="function">
    <text evidence="10">Functions as an androgen transport protein, but may also be involved in receptor mediated processes. Each dimer binds one molecule of steroid. Specific for 5-alpha-dihydrotestosterone, testosterone, and 17-beta-estradiol. Regulates the plasma metabolic clearance rate of steroid hormones by controlling their plasma concentration.</text>
</comment>
<keyword evidence="15" id="KW-1185">Reference proteome</keyword>
<proteinExistence type="predicted"/>
<evidence type="ECO:0000256" key="8">
    <source>
        <dbReference type="ARBA" id="ARBA00023157"/>
    </source>
</evidence>
<dbReference type="GeneID" id="103062556"/>
<keyword evidence="6" id="KW-0677">Repeat</keyword>
<keyword evidence="7" id="KW-0446">Lipid-binding</keyword>
<dbReference type="InterPro" id="IPR051145">
    <property type="entry name" value="GAS-SHBG-PROS"/>
</dbReference>
<reference evidence="16" key="1">
    <citation type="submission" date="2025-08" db="UniProtKB">
        <authorList>
            <consortium name="RefSeq"/>
        </authorList>
    </citation>
    <scope>IDENTIFICATION</scope>
    <source>
        <tissue evidence="16">Liver</tissue>
    </source>
</reference>
<dbReference type="InterPro" id="IPR013320">
    <property type="entry name" value="ConA-like_dom_sf"/>
</dbReference>